<evidence type="ECO:0000259" key="2">
    <source>
        <dbReference type="PROSITE" id="PS50977"/>
    </source>
</evidence>
<feature type="non-terminal residue" evidence="3">
    <location>
        <position position="51"/>
    </location>
</feature>
<dbReference type="PROSITE" id="PS50977">
    <property type="entry name" value="HTH_TETR_2"/>
    <property type="match status" value="1"/>
</dbReference>
<proteinExistence type="predicted"/>
<dbReference type="GO" id="GO:0003677">
    <property type="term" value="F:DNA binding"/>
    <property type="evidence" value="ECO:0007669"/>
    <property type="project" value="UniProtKB-KW"/>
</dbReference>
<dbReference type="InterPro" id="IPR001647">
    <property type="entry name" value="HTH_TetR"/>
</dbReference>
<feature type="domain" description="HTH tetR-type" evidence="2">
    <location>
        <begin position="12"/>
        <end position="51"/>
    </location>
</feature>
<dbReference type="Gene3D" id="1.10.357.10">
    <property type="entry name" value="Tetracycline Repressor, domain 2"/>
    <property type="match status" value="1"/>
</dbReference>
<dbReference type="SUPFAM" id="SSF46689">
    <property type="entry name" value="Homeodomain-like"/>
    <property type="match status" value="1"/>
</dbReference>
<evidence type="ECO:0000313" key="3">
    <source>
        <dbReference type="EMBL" id="GAH73061.1"/>
    </source>
</evidence>
<dbReference type="InterPro" id="IPR009057">
    <property type="entry name" value="Homeodomain-like_sf"/>
</dbReference>
<dbReference type="Pfam" id="PF00440">
    <property type="entry name" value="TetR_N"/>
    <property type="match status" value="1"/>
</dbReference>
<dbReference type="PANTHER" id="PTHR43479:SF7">
    <property type="entry name" value="TETR-FAMILY TRANSCRIPTIONAL REGULATOR"/>
    <property type="match status" value="1"/>
</dbReference>
<accession>X1HSE1</accession>
<protein>
    <recommendedName>
        <fullName evidence="2">HTH tetR-type domain-containing protein</fullName>
    </recommendedName>
</protein>
<dbReference type="PANTHER" id="PTHR43479">
    <property type="entry name" value="ACREF/ENVCD OPERON REPRESSOR-RELATED"/>
    <property type="match status" value="1"/>
</dbReference>
<keyword evidence="1" id="KW-0238">DNA-binding</keyword>
<dbReference type="AlphaFoldDB" id="X1HSE1"/>
<dbReference type="InterPro" id="IPR050624">
    <property type="entry name" value="HTH-type_Tx_Regulator"/>
</dbReference>
<reference evidence="3" key="1">
    <citation type="journal article" date="2014" name="Front. Microbiol.">
        <title>High frequency of phylogenetically diverse reductive dehalogenase-homologous genes in deep subseafloor sedimentary metagenomes.</title>
        <authorList>
            <person name="Kawai M."/>
            <person name="Futagami T."/>
            <person name="Toyoda A."/>
            <person name="Takaki Y."/>
            <person name="Nishi S."/>
            <person name="Hori S."/>
            <person name="Arai W."/>
            <person name="Tsubouchi T."/>
            <person name="Morono Y."/>
            <person name="Uchiyama I."/>
            <person name="Ito T."/>
            <person name="Fujiyama A."/>
            <person name="Inagaki F."/>
            <person name="Takami H."/>
        </authorList>
    </citation>
    <scope>NUCLEOTIDE SEQUENCE</scope>
    <source>
        <strain evidence="3">Expedition CK06-06</strain>
    </source>
</reference>
<dbReference type="EMBL" id="BARU01029965">
    <property type="protein sequence ID" value="GAH73061.1"/>
    <property type="molecule type" value="Genomic_DNA"/>
</dbReference>
<organism evidence="3">
    <name type="scientific">marine sediment metagenome</name>
    <dbReference type="NCBI Taxonomy" id="412755"/>
    <lineage>
        <taxon>unclassified sequences</taxon>
        <taxon>metagenomes</taxon>
        <taxon>ecological metagenomes</taxon>
    </lineage>
</organism>
<name>X1HSE1_9ZZZZ</name>
<sequence>MAEQKKVDKRIIRTRQQLSEAFFELLEEKGFQKITVQDITDRANVNRATFY</sequence>
<gene>
    <name evidence="3" type="ORF">S03H2_47607</name>
</gene>
<comment type="caution">
    <text evidence="3">The sequence shown here is derived from an EMBL/GenBank/DDBJ whole genome shotgun (WGS) entry which is preliminary data.</text>
</comment>
<evidence type="ECO:0000256" key="1">
    <source>
        <dbReference type="ARBA" id="ARBA00023125"/>
    </source>
</evidence>